<dbReference type="RefSeq" id="WP_002696598.1">
    <property type="nucleotide sequence ID" value="NZ_AAWS01000012.1"/>
</dbReference>
<reference evidence="14 15" key="1">
    <citation type="submission" date="2007-01" db="EMBL/GenBank/DDBJ databases">
        <authorList>
            <person name="Haygood M."/>
            <person name="Podell S."/>
            <person name="Anderson C."/>
            <person name="Hopkinson B."/>
            <person name="Roe K."/>
            <person name="Barbeau K."/>
            <person name="Gaasterland T."/>
            <person name="Ferriera S."/>
            <person name="Johnson J."/>
            <person name="Kravitz S."/>
            <person name="Beeson K."/>
            <person name="Sutton G."/>
            <person name="Rogers Y.-H."/>
            <person name="Friedman R."/>
            <person name="Frazier M."/>
            <person name="Venter J.C."/>
        </authorList>
    </citation>
    <scope>NUCLEOTIDE SEQUENCE [LARGE SCALE GENOMIC DNA]</scope>
    <source>
        <strain evidence="14 15">ATCC 23134</strain>
    </source>
</reference>
<dbReference type="Proteomes" id="UP000004095">
    <property type="component" value="Unassembled WGS sequence"/>
</dbReference>
<dbReference type="InterPro" id="IPR012910">
    <property type="entry name" value="Plug_dom"/>
</dbReference>
<evidence type="ECO:0000259" key="12">
    <source>
        <dbReference type="Pfam" id="PF00593"/>
    </source>
</evidence>
<proteinExistence type="inferred from homology"/>
<dbReference type="InterPro" id="IPR037066">
    <property type="entry name" value="Plug_dom_sf"/>
</dbReference>
<dbReference type="GO" id="GO:0015344">
    <property type="term" value="F:siderophore uptake transmembrane transporter activity"/>
    <property type="evidence" value="ECO:0007669"/>
    <property type="project" value="TreeGrafter"/>
</dbReference>
<dbReference type="GO" id="GO:0009279">
    <property type="term" value="C:cell outer membrane"/>
    <property type="evidence" value="ECO:0007669"/>
    <property type="project" value="UniProtKB-SubCell"/>
</dbReference>
<evidence type="ECO:0000256" key="2">
    <source>
        <dbReference type="ARBA" id="ARBA00022448"/>
    </source>
</evidence>
<dbReference type="Pfam" id="PF07715">
    <property type="entry name" value="Plug"/>
    <property type="match status" value="1"/>
</dbReference>
<evidence type="ECO:0000256" key="8">
    <source>
        <dbReference type="ARBA" id="ARBA00023170"/>
    </source>
</evidence>
<dbReference type="InterPro" id="IPR036942">
    <property type="entry name" value="Beta-barrel_TonB_sf"/>
</dbReference>
<comment type="similarity">
    <text evidence="10 11">Belongs to the TonB-dependent receptor family.</text>
</comment>
<evidence type="ECO:0000256" key="3">
    <source>
        <dbReference type="ARBA" id="ARBA00022452"/>
    </source>
</evidence>
<dbReference type="InterPro" id="IPR039426">
    <property type="entry name" value="TonB-dep_rcpt-like"/>
</dbReference>
<evidence type="ECO:0000256" key="4">
    <source>
        <dbReference type="ARBA" id="ARBA00022692"/>
    </source>
</evidence>
<feature type="domain" description="TonB-dependent receptor plug" evidence="13">
    <location>
        <begin position="131"/>
        <end position="234"/>
    </location>
</feature>
<evidence type="ECO:0000256" key="5">
    <source>
        <dbReference type="ARBA" id="ARBA00022729"/>
    </source>
</evidence>
<keyword evidence="3 10" id="KW-1134">Transmembrane beta strand</keyword>
<evidence type="ECO:0000313" key="15">
    <source>
        <dbReference type="Proteomes" id="UP000004095"/>
    </source>
</evidence>
<dbReference type="PANTHER" id="PTHR30069:SF29">
    <property type="entry name" value="HEMOGLOBIN AND HEMOGLOBIN-HAPTOGLOBIN-BINDING PROTEIN 1-RELATED"/>
    <property type="match status" value="1"/>
</dbReference>
<dbReference type="SUPFAM" id="SSF49464">
    <property type="entry name" value="Carboxypeptidase regulatory domain-like"/>
    <property type="match status" value="1"/>
</dbReference>
<dbReference type="PANTHER" id="PTHR30069">
    <property type="entry name" value="TONB-DEPENDENT OUTER MEMBRANE RECEPTOR"/>
    <property type="match status" value="1"/>
</dbReference>
<dbReference type="PROSITE" id="PS52016">
    <property type="entry name" value="TONB_DEPENDENT_REC_3"/>
    <property type="match status" value="1"/>
</dbReference>
<keyword evidence="9 10" id="KW-0998">Cell outer membrane</keyword>
<organism evidence="14 15">
    <name type="scientific">Microscilla marina ATCC 23134</name>
    <dbReference type="NCBI Taxonomy" id="313606"/>
    <lineage>
        <taxon>Bacteria</taxon>
        <taxon>Pseudomonadati</taxon>
        <taxon>Bacteroidota</taxon>
        <taxon>Cytophagia</taxon>
        <taxon>Cytophagales</taxon>
        <taxon>Microscillaceae</taxon>
        <taxon>Microscilla</taxon>
    </lineage>
</organism>
<evidence type="ECO:0000256" key="10">
    <source>
        <dbReference type="PROSITE-ProRule" id="PRU01360"/>
    </source>
</evidence>
<dbReference type="SUPFAM" id="SSF56935">
    <property type="entry name" value="Porins"/>
    <property type="match status" value="1"/>
</dbReference>
<keyword evidence="8 14" id="KW-0675">Receptor</keyword>
<dbReference type="Gene3D" id="2.60.40.1120">
    <property type="entry name" value="Carboxypeptidase-like, regulatory domain"/>
    <property type="match status" value="1"/>
</dbReference>
<feature type="domain" description="TonB-dependent receptor-like beta-barrel" evidence="12">
    <location>
        <begin position="422"/>
        <end position="763"/>
    </location>
</feature>
<keyword evidence="15" id="KW-1185">Reference proteome</keyword>
<dbReference type="Gene3D" id="2.40.170.20">
    <property type="entry name" value="TonB-dependent receptor, beta-barrel domain"/>
    <property type="match status" value="1"/>
</dbReference>
<dbReference type="InterPro" id="IPR008969">
    <property type="entry name" value="CarboxyPept-like_regulatory"/>
</dbReference>
<evidence type="ECO:0000256" key="6">
    <source>
        <dbReference type="ARBA" id="ARBA00023077"/>
    </source>
</evidence>
<evidence type="ECO:0000256" key="1">
    <source>
        <dbReference type="ARBA" id="ARBA00004571"/>
    </source>
</evidence>
<keyword evidence="6 11" id="KW-0798">TonB box</keyword>
<dbReference type="AlphaFoldDB" id="A1ZK38"/>
<keyword evidence="4 10" id="KW-0812">Transmembrane</keyword>
<sequence>MLQKDMRTLSIIILHVLLSIHFLFAQKTTKTECKGMLSGVVIDAQSKTPLAGVTIYLKGTNKGVITDAKGRFQIPDLCKGEHICICRMIGYEQTEFVIHHYHNHAHHDKKLALKHDNHLLEEILVEGKKIETATQAKSSLSGDALDKSSGKNLGESLKSLTGVNTLQTGHSISKPVIHGVHSNRVLVLNNGIRQEGQQWGAEHAPEIDPFVATQLSVVKGAAGVRYGADAIGGVVIVEPPRLRQRPGIGGALNLVGVSNGRQGIMSGMLEGQVIEGLSWRLQGTYKQSGNVHTPDYHLSNTGLREVNFSGAVGYTKERFGIEIFHSRFDTELGIFEAAHTGNRADLKRAISSPQPLVIKDFSYDIIQPKQRVSHHLLKAKAFWLLDKVGKIEIQYGLQSNARAEFDHSRRGKSTAALSLNLNTHTLDLVFNHNAVGHWKGSLGLTGMYQTNVFTGQMFIPNFNTTTAGAFVIERYVRENFEFEAGIRYDQRSLTTYIRPTSNDPVENKTLNFNNFSGTLGVIFRFNDYLSLRSNLGTAWRPPAVNELYSAGLHHGSASFELGNANLQTEQSYKWINTLTYEKNGLNIELSGYYNQIQNYIYLAPSAPWSTLTIRGEFPIYQYLQTNAVIMGIDAALEYDITSSLTFRSKASVVRGRDRSFDNPLILMPADNITNTLTYQLPKVGKLKKVFFSLSGRHVAEQRLLPQNREPFEGDTPSQNIGEDQLTYEELINAPAGYSVWGFQTGFTLPFHRQSLKISLSIDNMLNAAYRDYLNRFRFFADDLGRSFTLRLKYTF</sequence>
<evidence type="ECO:0000256" key="11">
    <source>
        <dbReference type="RuleBase" id="RU003357"/>
    </source>
</evidence>
<name>A1ZK38_MICM2</name>
<keyword evidence="2 10" id="KW-0813">Transport</keyword>
<dbReference type="eggNOG" id="COG4771">
    <property type="taxonomic scope" value="Bacteria"/>
</dbReference>
<protein>
    <submittedName>
        <fullName evidence="14">TonB-dependent receptor domain protein</fullName>
    </submittedName>
</protein>
<evidence type="ECO:0000256" key="7">
    <source>
        <dbReference type="ARBA" id="ARBA00023136"/>
    </source>
</evidence>
<keyword evidence="5" id="KW-0732">Signal</keyword>
<dbReference type="Pfam" id="PF13715">
    <property type="entry name" value="CarbopepD_reg_2"/>
    <property type="match status" value="1"/>
</dbReference>
<evidence type="ECO:0000259" key="13">
    <source>
        <dbReference type="Pfam" id="PF07715"/>
    </source>
</evidence>
<gene>
    <name evidence="14" type="ORF">M23134_02255</name>
</gene>
<dbReference type="EMBL" id="AAWS01000012">
    <property type="protein sequence ID" value="EAY29064.1"/>
    <property type="molecule type" value="Genomic_DNA"/>
</dbReference>
<dbReference type="GO" id="GO:0044718">
    <property type="term" value="P:siderophore transmembrane transport"/>
    <property type="evidence" value="ECO:0007669"/>
    <property type="project" value="TreeGrafter"/>
</dbReference>
<comment type="subcellular location">
    <subcellularLocation>
        <location evidence="1 10">Cell outer membrane</location>
        <topology evidence="1 10">Multi-pass membrane protein</topology>
    </subcellularLocation>
</comment>
<comment type="caution">
    <text evidence="14">The sequence shown here is derived from an EMBL/GenBank/DDBJ whole genome shotgun (WGS) entry which is preliminary data.</text>
</comment>
<keyword evidence="7 10" id="KW-0472">Membrane</keyword>
<evidence type="ECO:0000256" key="9">
    <source>
        <dbReference type="ARBA" id="ARBA00023237"/>
    </source>
</evidence>
<dbReference type="InterPro" id="IPR000531">
    <property type="entry name" value="Beta-barrel_TonB"/>
</dbReference>
<accession>A1ZK38</accession>
<dbReference type="OrthoDB" id="9795928at2"/>
<evidence type="ECO:0000313" key="14">
    <source>
        <dbReference type="EMBL" id="EAY29064.1"/>
    </source>
</evidence>
<dbReference type="Pfam" id="PF00593">
    <property type="entry name" value="TonB_dep_Rec_b-barrel"/>
    <property type="match status" value="1"/>
</dbReference>
<dbReference type="Gene3D" id="2.170.130.10">
    <property type="entry name" value="TonB-dependent receptor, plug domain"/>
    <property type="match status" value="1"/>
</dbReference>